<dbReference type="FunFam" id="3.40.50.300:FF:000300">
    <property type="entry name" value="Transcription-repair-coupling factor"/>
    <property type="match status" value="1"/>
</dbReference>
<keyword evidence="2 13" id="KW-0963">Cytoplasm</keyword>
<dbReference type="PANTHER" id="PTHR47964:SF1">
    <property type="entry name" value="ATP-DEPENDENT DNA HELICASE HOMOLOG RECG, CHLOROPLASTIC"/>
    <property type="match status" value="1"/>
</dbReference>
<comment type="function">
    <text evidence="13">Couples transcription and DNA repair by recognizing RNA polymerase (RNAP) stalled at DNA lesions. Mediates ATP-dependent release of RNAP and its truncated transcript from the DNA, and recruitment of nucleotide excision repair machinery to the damaged site.</text>
</comment>
<proteinExistence type="inferred from homology"/>
<comment type="subcellular location">
    <subcellularLocation>
        <location evidence="1 13">Cytoplasm</location>
    </subcellularLocation>
</comment>
<evidence type="ECO:0000313" key="17">
    <source>
        <dbReference type="Proteomes" id="UP000604475"/>
    </source>
</evidence>
<comment type="caution">
    <text evidence="16">The sequence shown here is derived from an EMBL/GenBank/DDBJ whole genome shotgun (WGS) entry which is preliminary data.</text>
</comment>
<evidence type="ECO:0000256" key="1">
    <source>
        <dbReference type="ARBA" id="ARBA00004496"/>
    </source>
</evidence>
<keyword evidence="3 13" id="KW-0547">Nucleotide-binding</keyword>
<dbReference type="InterPro" id="IPR047112">
    <property type="entry name" value="RecG/Mfd"/>
</dbReference>
<keyword evidence="7 13" id="KW-0067">ATP-binding</keyword>
<dbReference type="CDD" id="cd17991">
    <property type="entry name" value="DEXHc_TRCF"/>
    <property type="match status" value="1"/>
</dbReference>
<dbReference type="Pfam" id="PF17757">
    <property type="entry name" value="UvrB_inter"/>
    <property type="match status" value="1"/>
</dbReference>
<evidence type="ECO:0000256" key="9">
    <source>
        <dbReference type="ARBA" id="ARBA00023204"/>
    </source>
</evidence>
<evidence type="ECO:0000256" key="10">
    <source>
        <dbReference type="ARBA" id="ARBA00061104"/>
    </source>
</evidence>
<dbReference type="InterPro" id="IPR011545">
    <property type="entry name" value="DEAD/DEAH_box_helicase_dom"/>
</dbReference>
<dbReference type="SMART" id="SM01058">
    <property type="entry name" value="CarD_TRCF"/>
    <property type="match status" value="1"/>
</dbReference>
<sequence length="1228" mass="132687">MTLAPLLDALTARPGGEPALLRVQDALAVGQPAAGQEAGGSARPAREVLDLSGPPGLRPFAAATLARAGRPVLAVTATGREADDLAEALGSLLGPDVVAVYPSWETLPHERLSPRADTVGRRLAVLRRLVHPDLTTGPGGRAAAGPLSVVVAPVRAVLQPQVAGLGDLEPVLLREGDTADLDEVARRLVQMAYHRVDLVERRGEIAVRGGILDVFPPTEEHPLRVEFFGDEVEDIRPFSVADQRALQAAVEPGQPAPTGGHTLFAPPCRELLLTPDVRARAAALAEEHPDLVEMLDKIASGVPVEGMEALAPVLVDDLVLLFDELPPDTQVLLCDPERVRARATELVRTSQEFLAASWSSAALGSDTPIDLGSAAYRSLADVRARAAELGLPWWTVSQFGPVPGTGPDGAGPDDEDALALDVADEAVATSLRPPPVYHGDTARMLADVKGWLNDSWRVLLVTAGHGPAQRLVELLREADLGARLADDAELAPAVVTVTQGQLVTGFTSDLLRLAVLTETDLAGARGVTTKDMRRMPSRRRKGIDPLALAAGDLVVHEAHGVGRYVEMVTRTVAGAKREYLVLEYAKGDRLYVPTDQLEQVTRYVGGDAPTLDRIGGADWAKRKSRARKAVKEIAGELIRLYSARMAAPGYAFAADNPWQRELEDAFPFRETPDQLSAIDEVKRDMERPVPMDRVICGDVGYGKTEIAVRAAFKAVQDGKQVAVLVPTTLLVQQHYQTFSERYAAFPVIVKAMSRFNSATEQKATLAGLADGSVDVVLGTHRLLSGETKFKDLGLVIVDEEQRFGVEHKEYLKKMRTAVDVLTMSATPIPRTLEMSITGIRELSTIDTPPEERHPVLTSVSPYDARQVAAAIRRELLREGQVFYIHNRVESIDRAAARLRELIPEARIATAHGQMNEDALEKVMVSFWEKRFDVLVCTTIVESGLDISNANTLIVERADVFGLSQLHQLRGRVGRGRERAYAYFLYPPDRPLTETAHDRLATIALNTDLGAGMAVAMKDLEIRGAGNLLGGEQSGHIAAVGFDLYVRMVGEAVADFKGQAPEELPEVKVELPVDASLPHDYVASERLRLDAYRRLAAAGSEADLAEVRAELLDRFGPLPEPVENLFAVASLRVLARGYGLSEITLAGRQIRFAQLELRESQTLRLQRLYKGAVAKPTARTVLVPAPTQTGRIGSPPLRDRALLAWAADLLAAIVGDDIAAAANAASPRR</sequence>
<feature type="domain" description="Helicase ATP-binding" evidence="14">
    <location>
        <begin position="684"/>
        <end position="845"/>
    </location>
</feature>
<evidence type="ECO:0000256" key="5">
    <source>
        <dbReference type="ARBA" id="ARBA00022801"/>
    </source>
</evidence>
<evidence type="ECO:0000256" key="8">
    <source>
        <dbReference type="ARBA" id="ARBA00023125"/>
    </source>
</evidence>
<dbReference type="InterPro" id="IPR037235">
    <property type="entry name" value="TRCF-like_C_D7"/>
</dbReference>
<keyword evidence="5 13" id="KW-0378">Hydrolase</keyword>
<dbReference type="InterPro" id="IPR003711">
    <property type="entry name" value="CarD-like/TRCF_RID"/>
</dbReference>
<dbReference type="GO" id="GO:0003684">
    <property type="term" value="F:damaged DNA binding"/>
    <property type="evidence" value="ECO:0007669"/>
    <property type="project" value="InterPro"/>
</dbReference>
<keyword evidence="4 13" id="KW-0227">DNA damage</keyword>
<dbReference type="Gene3D" id="3.30.2060.10">
    <property type="entry name" value="Penicillin-binding protein 1b domain"/>
    <property type="match status" value="1"/>
</dbReference>
<evidence type="ECO:0000256" key="3">
    <source>
        <dbReference type="ARBA" id="ARBA00022741"/>
    </source>
</evidence>
<dbReference type="GO" id="GO:0003678">
    <property type="term" value="F:DNA helicase activity"/>
    <property type="evidence" value="ECO:0007669"/>
    <property type="project" value="TreeGrafter"/>
</dbReference>
<dbReference type="EC" id="3.6.4.-" evidence="13"/>
<dbReference type="InterPro" id="IPR004576">
    <property type="entry name" value="Mfd"/>
</dbReference>
<evidence type="ECO:0000256" key="4">
    <source>
        <dbReference type="ARBA" id="ARBA00022763"/>
    </source>
</evidence>
<keyword evidence="6" id="KW-0347">Helicase</keyword>
<dbReference type="EMBL" id="JAEACQ010000124">
    <property type="protein sequence ID" value="MBL7626269.1"/>
    <property type="molecule type" value="Genomic_DNA"/>
</dbReference>
<dbReference type="GO" id="GO:0005737">
    <property type="term" value="C:cytoplasm"/>
    <property type="evidence" value="ECO:0007669"/>
    <property type="project" value="UniProtKB-SubCell"/>
</dbReference>
<evidence type="ECO:0000256" key="11">
    <source>
        <dbReference type="ARBA" id="ARBA00061399"/>
    </source>
</evidence>
<dbReference type="SMART" id="SM00487">
    <property type="entry name" value="DEXDc"/>
    <property type="match status" value="1"/>
</dbReference>
<dbReference type="AlphaFoldDB" id="A0A937RCA8"/>
<accession>A0A937RCA8</accession>
<comment type="similarity">
    <text evidence="10 13">In the N-terminal section; belongs to the UvrB family.</text>
</comment>
<keyword evidence="9 13" id="KW-0234">DNA repair</keyword>
<dbReference type="GO" id="GO:0016787">
    <property type="term" value="F:hydrolase activity"/>
    <property type="evidence" value="ECO:0007669"/>
    <property type="project" value="UniProtKB-KW"/>
</dbReference>
<dbReference type="PROSITE" id="PS51192">
    <property type="entry name" value="HELICASE_ATP_BIND_1"/>
    <property type="match status" value="1"/>
</dbReference>
<dbReference type="Gene3D" id="3.40.50.300">
    <property type="entry name" value="P-loop containing nucleotide triphosphate hydrolases"/>
    <property type="match status" value="2"/>
</dbReference>
<keyword evidence="17" id="KW-1185">Reference proteome</keyword>
<dbReference type="SUPFAM" id="SSF143517">
    <property type="entry name" value="TRCF domain-like"/>
    <property type="match status" value="1"/>
</dbReference>
<evidence type="ECO:0000259" key="15">
    <source>
        <dbReference type="PROSITE" id="PS51194"/>
    </source>
</evidence>
<evidence type="ECO:0000256" key="13">
    <source>
        <dbReference type="HAMAP-Rule" id="MF_00969"/>
    </source>
</evidence>
<dbReference type="SUPFAM" id="SSF141259">
    <property type="entry name" value="CarD-like"/>
    <property type="match status" value="1"/>
</dbReference>
<evidence type="ECO:0000256" key="2">
    <source>
        <dbReference type="ARBA" id="ARBA00022490"/>
    </source>
</evidence>
<protein>
    <recommendedName>
        <fullName evidence="12 13">Transcription-repair-coupling factor</fullName>
        <shortName evidence="13">TRCF</shortName>
        <ecNumber evidence="13">3.6.4.-</ecNumber>
    </recommendedName>
</protein>
<reference evidence="16" key="1">
    <citation type="submission" date="2020-12" db="EMBL/GenBank/DDBJ databases">
        <title>Genomic characterization of non-nitrogen-fixing Frankia strains.</title>
        <authorList>
            <person name="Carlos-Shanley C."/>
            <person name="Guerra T."/>
            <person name="Hahn D."/>
        </authorList>
    </citation>
    <scope>NUCLEOTIDE SEQUENCE</scope>
    <source>
        <strain evidence="16">CN6</strain>
    </source>
</reference>
<dbReference type="Pfam" id="PF00271">
    <property type="entry name" value="Helicase_C"/>
    <property type="match status" value="1"/>
</dbReference>
<dbReference type="InterPro" id="IPR005118">
    <property type="entry name" value="TRCF_C"/>
</dbReference>
<dbReference type="InterPro" id="IPR014001">
    <property type="entry name" value="Helicase_ATP-bd"/>
</dbReference>
<dbReference type="NCBIfam" id="TIGR00580">
    <property type="entry name" value="mfd"/>
    <property type="match status" value="1"/>
</dbReference>
<dbReference type="InterPro" id="IPR036101">
    <property type="entry name" value="CarD-like/TRCF_RID_sf"/>
</dbReference>
<dbReference type="InterPro" id="IPR001650">
    <property type="entry name" value="Helicase_C-like"/>
</dbReference>
<dbReference type="SMART" id="SM00982">
    <property type="entry name" value="TRCF"/>
    <property type="match status" value="1"/>
</dbReference>
<name>A0A937RCA8_9ACTN</name>
<evidence type="ECO:0000256" key="6">
    <source>
        <dbReference type="ARBA" id="ARBA00022806"/>
    </source>
</evidence>
<dbReference type="PROSITE" id="PS51194">
    <property type="entry name" value="HELICASE_CTER"/>
    <property type="match status" value="1"/>
</dbReference>
<dbReference type="HAMAP" id="MF_00969">
    <property type="entry name" value="TRCF"/>
    <property type="match status" value="1"/>
</dbReference>
<gene>
    <name evidence="13 16" type="primary">mfd</name>
    <name evidence="16" type="ORF">I7412_03580</name>
</gene>
<dbReference type="Pfam" id="PF02559">
    <property type="entry name" value="CarD_TRCF_RID"/>
    <property type="match status" value="1"/>
</dbReference>
<comment type="similarity">
    <text evidence="11 13">In the C-terminal section; belongs to the helicase family. RecG subfamily.</text>
</comment>
<organism evidence="16 17">
    <name type="scientific">Frankia nepalensis</name>
    <dbReference type="NCBI Taxonomy" id="1836974"/>
    <lineage>
        <taxon>Bacteria</taxon>
        <taxon>Bacillati</taxon>
        <taxon>Actinomycetota</taxon>
        <taxon>Actinomycetes</taxon>
        <taxon>Frankiales</taxon>
        <taxon>Frankiaceae</taxon>
        <taxon>Frankia</taxon>
    </lineage>
</organism>
<dbReference type="GO" id="GO:0005524">
    <property type="term" value="F:ATP binding"/>
    <property type="evidence" value="ECO:0007669"/>
    <property type="project" value="UniProtKB-UniRule"/>
</dbReference>
<keyword evidence="8 13" id="KW-0238">DNA-binding</keyword>
<dbReference type="InterPro" id="IPR041471">
    <property type="entry name" value="UvrB_inter"/>
</dbReference>
<evidence type="ECO:0000259" key="14">
    <source>
        <dbReference type="PROSITE" id="PS51192"/>
    </source>
</evidence>
<dbReference type="InterPro" id="IPR027417">
    <property type="entry name" value="P-loop_NTPase"/>
</dbReference>
<dbReference type="Proteomes" id="UP000604475">
    <property type="component" value="Unassembled WGS sequence"/>
</dbReference>
<dbReference type="SUPFAM" id="SSF52540">
    <property type="entry name" value="P-loop containing nucleoside triphosphate hydrolases"/>
    <property type="match status" value="4"/>
</dbReference>
<dbReference type="Gene3D" id="3.90.1150.50">
    <property type="entry name" value="Transcription-repair-coupling factor, D7 domain"/>
    <property type="match status" value="1"/>
</dbReference>
<dbReference type="GO" id="GO:0006355">
    <property type="term" value="P:regulation of DNA-templated transcription"/>
    <property type="evidence" value="ECO:0007669"/>
    <property type="project" value="UniProtKB-UniRule"/>
</dbReference>
<dbReference type="Gene3D" id="2.40.10.170">
    <property type="match status" value="1"/>
</dbReference>
<feature type="domain" description="Helicase C-terminal" evidence="15">
    <location>
        <begin position="863"/>
        <end position="1020"/>
    </location>
</feature>
<dbReference type="PANTHER" id="PTHR47964">
    <property type="entry name" value="ATP-DEPENDENT DNA HELICASE HOMOLOG RECG, CHLOROPLASTIC"/>
    <property type="match status" value="1"/>
</dbReference>
<dbReference type="FunFam" id="3.40.50.300:FF:000546">
    <property type="entry name" value="Transcription-repair-coupling factor"/>
    <property type="match status" value="1"/>
</dbReference>
<dbReference type="SMART" id="SM00490">
    <property type="entry name" value="HELICc"/>
    <property type="match status" value="1"/>
</dbReference>
<dbReference type="Pfam" id="PF00270">
    <property type="entry name" value="DEAD"/>
    <property type="match status" value="1"/>
</dbReference>
<evidence type="ECO:0000256" key="12">
    <source>
        <dbReference type="ARBA" id="ARBA00070128"/>
    </source>
</evidence>
<dbReference type="Gene3D" id="3.40.50.11180">
    <property type="match status" value="1"/>
</dbReference>
<evidence type="ECO:0000313" key="16">
    <source>
        <dbReference type="EMBL" id="MBL7626269.1"/>
    </source>
</evidence>
<dbReference type="GO" id="GO:0000716">
    <property type="term" value="P:transcription-coupled nucleotide-excision repair, DNA damage recognition"/>
    <property type="evidence" value="ECO:0007669"/>
    <property type="project" value="UniProtKB-UniRule"/>
</dbReference>
<dbReference type="RefSeq" id="WP_203005441.1">
    <property type="nucleotide sequence ID" value="NZ_JADWYU010000140.1"/>
</dbReference>
<dbReference type="Pfam" id="PF03461">
    <property type="entry name" value="TRCF"/>
    <property type="match status" value="1"/>
</dbReference>
<evidence type="ECO:0000256" key="7">
    <source>
        <dbReference type="ARBA" id="ARBA00022840"/>
    </source>
</evidence>